<gene>
    <name evidence="5" type="ORF">EH165_02595</name>
</gene>
<dbReference type="InterPro" id="IPR006016">
    <property type="entry name" value="UspA"/>
</dbReference>
<dbReference type="EMBL" id="CP034170">
    <property type="protein sequence ID" value="AZI57209.1"/>
    <property type="molecule type" value="Genomic_DNA"/>
</dbReference>
<dbReference type="OrthoDB" id="4867015at2"/>
<dbReference type="RefSeq" id="WP_124797894.1">
    <property type="nucleotide sequence ID" value="NZ_CP034170.1"/>
</dbReference>
<feature type="domain" description="UspA" evidence="4">
    <location>
        <begin position="154"/>
        <end position="294"/>
    </location>
</feature>
<keyword evidence="2" id="KW-0547">Nucleotide-binding</keyword>
<dbReference type="InterPro" id="IPR014729">
    <property type="entry name" value="Rossmann-like_a/b/a_fold"/>
</dbReference>
<dbReference type="GO" id="GO:0005524">
    <property type="term" value="F:ATP binding"/>
    <property type="evidence" value="ECO:0007669"/>
    <property type="project" value="UniProtKB-KW"/>
</dbReference>
<evidence type="ECO:0000256" key="1">
    <source>
        <dbReference type="ARBA" id="ARBA00008791"/>
    </source>
</evidence>
<evidence type="ECO:0000256" key="2">
    <source>
        <dbReference type="ARBA" id="ARBA00022741"/>
    </source>
</evidence>
<accession>A0A3G8ZIL8</accession>
<protein>
    <submittedName>
        <fullName evidence="5">Universal stress protein</fullName>
    </submittedName>
</protein>
<evidence type="ECO:0000256" key="3">
    <source>
        <dbReference type="ARBA" id="ARBA00022840"/>
    </source>
</evidence>
<dbReference type="SUPFAM" id="SSF52402">
    <property type="entry name" value="Adenine nucleotide alpha hydrolases-like"/>
    <property type="match status" value="2"/>
</dbReference>
<feature type="domain" description="UspA" evidence="4">
    <location>
        <begin position="11"/>
        <end position="52"/>
    </location>
</feature>
<dbReference type="Pfam" id="PF00582">
    <property type="entry name" value="Usp"/>
    <property type="match status" value="2"/>
</dbReference>
<evidence type="ECO:0000259" key="4">
    <source>
        <dbReference type="Pfam" id="PF00582"/>
    </source>
</evidence>
<dbReference type="InterPro" id="IPR006015">
    <property type="entry name" value="Universal_stress_UspA"/>
</dbReference>
<proteinExistence type="inferred from homology"/>
<keyword evidence="6" id="KW-1185">Reference proteome</keyword>
<organism evidence="5 6">
    <name type="scientific">Nakamurella antarctica</name>
    <dbReference type="NCBI Taxonomy" id="1902245"/>
    <lineage>
        <taxon>Bacteria</taxon>
        <taxon>Bacillati</taxon>
        <taxon>Actinomycetota</taxon>
        <taxon>Actinomycetes</taxon>
        <taxon>Nakamurellales</taxon>
        <taxon>Nakamurellaceae</taxon>
        <taxon>Nakamurella</taxon>
    </lineage>
</organism>
<dbReference type="AlphaFoldDB" id="A0A3G8ZIL8"/>
<evidence type="ECO:0000313" key="6">
    <source>
        <dbReference type="Proteomes" id="UP000268084"/>
    </source>
</evidence>
<dbReference type="PRINTS" id="PR01438">
    <property type="entry name" value="UNVRSLSTRESS"/>
</dbReference>
<dbReference type="KEGG" id="nak:EH165_02595"/>
<keyword evidence="3" id="KW-0067">ATP-binding</keyword>
<sequence length="299" mass="30991">MSIQSLQHPVRDVVVGLDGSDSSHLSLPWAADLAHLHNARLVLVHCEPDGHPHLTPHEMRTFLDNCRSTVRIYHPDLEVQIGEHPGSSAEALLAASGPAMVTVLAPGARADAHRNVLGTAVLEMASGGASRSVVVRAALGGQALGGQLTGTTGPIVVGVDGSPDSEQALGFAFAEASLRRLTLLAIRCHDDASESSDSAGAMRPQQSRDQLSTLLSEQLAPWSKKYPEVLIHQVVRDGAPTPTLLSEAQGARKNGVAAMLVVGSRGRLARSGPTLGSTSAAVLEQAGCPVAVVHASDSA</sequence>
<comment type="similarity">
    <text evidence="1">Belongs to the universal stress protein A family.</text>
</comment>
<reference evidence="5 6" key="1">
    <citation type="submission" date="2018-11" db="EMBL/GenBank/DDBJ databases">
        <authorList>
            <person name="Da X."/>
        </authorList>
    </citation>
    <scope>NUCLEOTIDE SEQUENCE [LARGE SCALE GENOMIC DNA]</scope>
    <source>
        <strain evidence="5 6">S14-144</strain>
    </source>
</reference>
<dbReference type="Proteomes" id="UP000268084">
    <property type="component" value="Chromosome"/>
</dbReference>
<reference evidence="5 6" key="2">
    <citation type="submission" date="2018-12" db="EMBL/GenBank/DDBJ databases">
        <title>Nakamurella antarcticus sp. nov., isolated from Antarctica South Shetland Islands soil.</title>
        <authorList>
            <person name="Peng F."/>
        </authorList>
    </citation>
    <scope>NUCLEOTIDE SEQUENCE [LARGE SCALE GENOMIC DNA]</scope>
    <source>
        <strain evidence="5 6">S14-144</strain>
    </source>
</reference>
<evidence type="ECO:0000313" key="5">
    <source>
        <dbReference type="EMBL" id="AZI57209.1"/>
    </source>
</evidence>
<dbReference type="PANTHER" id="PTHR46268:SF27">
    <property type="entry name" value="UNIVERSAL STRESS PROTEIN RV2623"/>
    <property type="match status" value="1"/>
</dbReference>
<name>A0A3G8ZIL8_9ACTN</name>
<dbReference type="PANTHER" id="PTHR46268">
    <property type="entry name" value="STRESS RESPONSE PROTEIN NHAX"/>
    <property type="match status" value="1"/>
</dbReference>
<dbReference type="CDD" id="cd00293">
    <property type="entry name" value="USP-like"/>
    <property type="match status" value="1"/>
</dbReference>
<dbReference type="Gene3D" id="3.40.50.620">
    <property type="entry name" value="HUPs"/>
    <property type="match status" value="2"/>
</dbReference>